<dbReference type="Proteomes" id="UP000191691">
    <property type="component" value="Unassembled WGS sequence"/>
</dbReference>
<comment type="caution">
    <text evidence="1">The sequence shown here is derived from an EMBL/GenBank/DDBJ whole genome shotgun (WGS) entry which is preliminary data.</text>
</comment>
<evidence type="ECO:0000313" key="1">
    <source>
        <dbReference type="EMBL" id="OQE82529.1"/>
    </source>
</evidence>
<reference evidence="2" key="1">
    <citation type="journal article" date="2017" name="Nat. Microbiol.">
        <title>Global analysis of biosynthetic gene clusters reveals vast potential of secondary metabolite production in Penicillium species.</title>
        <authorList>
            <person name="Nielsen J.C."/>
            <person name="Grijseels S."/>
            <person name="Prigent S."/>
            <person name="Ji B."/>
            <person name="Dainat J."/>
            <person name="Nielsen K.F."/>
            <person name="Frisvad J.C."/>
            <person name="Workman M."/>
            <person name="Nielsen J."/>
        </authorList>
    </citation>
    <scope>NUCLEOTIDE SEQUENCE [LARGE SCALE GENOMIC DNA]</scope>
    <source>
        <strain evidence="2">IBT 13039</strain>
    </source>
</reference>
<dbReference type="EMBL" id="MOOB01000036">
    <property type="protein sequence ID" value="OQE82529.1"/>
    <property type="molecule type" value="Genomic_DNA"/>
</dbReference>
<gene>
    <name evidence="1" type="ORF">PENNAL_c0036G10184</name>
</gene>
<keyword evidence="2" id="KW-1185">Reference proteome</keyword>
<proteinExistence type="predicted"/>
<sequence length="37" mass="4315">MFLAYEYLERSTRTGEGIYEVFEAAVSAPLLKPRKMF</sequence>
<protein>
    <submittedName>
        <fullName evidence="1">Uncharacterized protein</fullName>
    </submittedName>
</protein>
<organism evidence="1 2">
    <name type="scientific">Penicillium nalgiovense</name>
    <dbReference type="NCBI Taxonomy" id="60175"/>
    <lineage>
        <taxon>Eukaryota</taxon>
        <taxon>Fungi</taxon>
        <taxon>Dikarya</taxon>
        <taxon>Ascomycota</taxon>
        <taxon>Pezizomycotina</taxon>
        <taxon>Eurotiomycetes</taxon>
        <taxon>Eurotiomycetidae</taxon>
        <taxon>Eurotiales</taxon>
        <taxon>Aspergillaceae</taxon>
        <taxon>Penicillium</taxon>
    </lineage>
</organism>
<dbReference type="AlphaFoldDB" id="A0A1V6Y593"/>
<accession>A0A1V6Y593</accession>
<evidence type="ECO:0000313" key="2">
    <source>
        <dbReference type="Proteomes" id="UP000191691"/>
    </source>
</evidence>
<name>A0A1V6Y593_PENNA</name>